<sequence length="250" mass="28691">MLFTNRKSGSDFLLWPLISLSLVMSQTVAYNICGRSSKLSITKSFEAHIEATFSDQNISFLIKEYFQPTGSIDAVELGAVIQTINGEKIQAIFNYTHNELFYIEDDACTVVNTHSNFTNARPVNQNSVENVFIYSTKSILLMIQDTVCISLPNDTVRGIEAEHFQGNLSHSNDHFQDVVVDIYISRDHWTTENDNTMPVPLRIEFCGKVKSSGKPFCHYFDYFYFNFVQVFSFKERENVFEVIPTFHQII</sequence>
<name>A0A0L8GZE7_OCTBM</name>
<feature type="domain" description="LolA-like" evidence="2">
    <location>
        <begin position="40"/>
        <end position="227"/>
    </location>
</feature>
<reference evidence="3" key="1">
    <citation type="submission" date="2015-07" db="EMBL/GenBank/DDBJ databases">
        <title>MeaNS - Measles Nucleotide Surveillance Program.</title>
        <authorList>
            <person name="Tran T."/>
            <person name="Druce J."/>
        </authorList>
    </citation>
    <scope>NUCLEOTIDE SEQUENCE</scope>
    <source>
        <strain evidence="3">UCB-OBI-ISO-001</strain>
        <tissue evidence="3">Gonad</tissue>
    </source>
</reference>
<organism evidence="3">
    <name type="scientific">Octopus bimaculoides</name>
    <name type="common">California two-spotted octopus</name>
    <dbReference type="NCBI Taxonomy" id="37653"/>
    <lineage>
        <taxon>Eukaryota</taxon>
        <taxon>Metazoa</taxon>
        <taxon>Spiralia</taxon>
        <taxon>Lophotrochozoa</taxon>
        <taxon>Mollusca</taxon>
        <taxon>Cephalopoda</taxon>
        <taxon>Coleoidea</taxon>
        <taxon>Octopodiformes</taxon>
        <taxon>Octopoda</taxon>
        <taxon>Incirrata</taxon>
        <taxon>Octopodidae</taxon>
        <taxon>Octopus</taxon>
    </lineage>
</organism>
<feature type="signal peptide" evidence="1">
    <location>
        <begin position="1"/>
        <end position="25"/>
    </location>
</feature>
<dbReference type="InterPro" id="IPR058831">
    <property type="entry name" value="LolA-like_dom_2nd"/>
</dbReference>
<dbReference type="Pfam" id="PF25898">
    <property type="entry name" value="LolA_2nd_metazoa"/>
    <property type="match status" value="1"/>
</dbReference>
<feature type="chain" id="PRO_5005583358" description="LolA-like domain-containing protein" evidence="1">
    <location>
        <begin position="26"/>
        <end position="250"/>
    </location>
</feature>
<evidence type="ECO:0000259" key="2">
    <source>
        <dbReference type="Pfam" id="PF25898"/>
    </source>
</evidence>
<accession>A0A0L8GZE7</accession>
<dbReference type="EMBL" id="KQ419801">
    <property type="protein sequence ID" value="KOF82317.1"/>
    <property type="molecule type" value="Genomic_DNA"/>
</dbReference>
<dbReference type="AlphaFoldDB" id="A0A0L8GZE7"/>
<evidence type="ECO:0000313" key="3">
    <source>
        <dbReference type="EMBL" id="KOF82317.1"/>
    </source>
</evidence>
<proteinExistence type="predicted"/>
<dbReference type="OrthoDB" id="5983572at2759"/>
<gene>
    <name evidence="3" type="ORF">OCBIM_22025435mg</name>
</gene>
<protein>
    <recommendedName>
        <fullName evidence="2">LolA-like domain-containing protein</fullName>
    </recommendedName>
</protein>
<keyword evidence="1" id="KW-0732">Signal</keyword>
<evidence type="ECO:0000256" key="1">
    <source>
        <dbReference type="SAM" id="SignalP"/>
    </source>
</evidence>